<dbReference type="Pfam" id="PF09113">
    <property type="entry name" value="N-glycanase_C"/>
    <property type="match status" value="1"/>
</dbReference>
<dbReference type="EMBL" id="JBBPCB010000005">
    <property type="protein sequence ID" value="MEK8180435.1"/>
    <property type="molecule type" value="Genomic_DNA"/>
</dbReference>
<accession>A0ABU9E1D5</accession>
<dbReference type="Gene3D" id="2.60.120.1570">
    <property type="entry name" value="Peptide-N-glycosidase F, N-terminal domain"/>
    <property type="match status" value="1"/>
</dbReference>
<organism evidence="4 5">
    <name type="scientific">Flavobacterium buctense</name>
    <dbReference type="NCBI Taxonomy" id="1648146"/>
    <lineage>
        <taxon>Bacteria</taxon>
        <taxon>Pseudomonadati</taxon>
        <taxon>Bacteroidota</taxon>
        <taxon>Flavobacteriia</taxon>
        <taxon>Flavobacteriales</taxon>
        <taxon>Flavobacteriaceae</taxon>
        <taxon>Flavobacterium</taxon>
    </lineage>
</organism>
<dbReference type="Proteomes" id="UP001491349">
    <property type="component" value="Unassembled WGS sequence"/>
</dbReference>
<dbReference type="SUPFAM" id="SSF49742">
    <property type="entry name" value="PHM/PNGase F"/>
    <property type="match status" value="1"/>
</dbReference>
<feature type="chain" id="PRO_5046748900" evidence="2">
    <location>
        <begin position="19"/>
        <end position="549"/>
    </location>
</feature>
<name>A0ABU9E1D5_9FLAO</name>
<keyword evidence="1" id="KW-1015">Disulfide bond</keyword>
<dbReference type="RefSeq" id="WP_187659821.1">
    <property type="nucleotide sequence ID" value="NZ_JACTAB010000002.1"/>
</dbReference>
<evidence type="ECO:0000313" key="5">
    <source>
        <dbReference type="Proteomes" id="UP001491349"/>
    </source>
</evidence>
<feature type="domain" description="Peptide-N-glycosidase F N-terminal" evidence="3">
    <location>
        <begin position="200"/>
        <end position="378"/>
    </location>
</feature>
<gene>
    <name evidence="4" type="ORF">WMW71_08795</name>
</gene>
<proteinExistence type="predicted"/>
<dbReference type="Gene3D" id="2.60.120.230">
    <property type="match status" value="1"/>
</dbReference>
<feature type="signal peptide" evidence="2">
    <location>
        <begin position="1"/>
        <end position="18"/>
    </location>
</feature>
<reference evidence="4 5" key="1">
    <citation type="submission" date="2024-04" db="EMBL/GenBank/DDBJ databases">
        <title>draft genome sequnece of Flavobacterium buctense JCM 30750.</title>
        <authorList>
            <person name="Kim D.-U."/>
        </authorList>
    </citation>
    <scope>NUCLEOTIDE SEQUENCE [LARGE SCALE GENOMIC DNA]</scope>
    <source>
        <strain evidence="4 5">JCM 30750</strain>
    </source>
</reference>
<dbReference type="InterPro" id="IPR008977">
    <property type="entry name" value="PHM/PNGase_F_dom_sf"/>
</dbReference>
<dbReference type="SMART" id="SM01290">
    <property type="entry name" value="N-glycanase_N"/>
    <property type="match status" value="1"/>
</dbReference>
<evidence type="ECO:0000313" key="4">
    <source>
        <dbReference type="EMBL" id="MEK8180435.1"/>
    </source>
</evidence>
<comment type="caution">
    <text evidence="4">The sequence shown here is derived from an EMBL/GenBank/DDBJ whole genome shotgun (WGS) entry which is preliminary data.</text>
</comment>
<evidence type="ECO:0000256" key="1">
    <source>
        <dbReference type="ARBA" id="ARBA00023157"/>
    </source>
</evidence>
<sequence length="549" mass="61409">MKKLLFVLLLIISANGFAQNYKITYLKSSNGSLLENQDAVWVFTNANQTLLSTETISNQKAAFPFEQTKIDRSNNSFYQTATLNRSESIAMKDSVSLAKQTFEYLNDRKKILGYNCKKAKTIVNSNTIEFWYTDELNVKGSPTVLGQNLGLVLEMVRNGNFVIAATKVEKIKSLPGIELPKKFVDVLTYKDLLWKSRFTTINVFKDQIINFSDASKSNDSILRFANGTIAVRKVKFPEIKVGSQIFVDVTEQSIGDAYDRTGSFFMIPTDKELSFLNGLQNGAKTLPIYINGNGKEYQGVISTPNYNPIVELMRFFTPFGIKQYNYLELKNKTWAENVLYRQDVSDLRSLLSGQEVWLGINIGNYDKGGHKVSANITIHNEEDSKVRPTQIVPLFCSNNIMEMAGQEYGTMFNNDKGLEVTFTLDQPMKNCKLRYITTGHGGWENGDEFVPKKNSIYLDGVATFSFTPWRQDCGSYRLSNPASGNFPNGLSSSDYSRSNWCPGTVTNPIFIDLGDLAAGTHTIQIKIPQGLPEGGSFSAWNVSGVLIGE</sequence>
<dbReference type="InterPro" id="IPR015197">
    <property type="entry name" value="PngaseF_C"/>
</dbReference>
<evidence type="ECO:0000259" key="3">
    <source>
        <dbReference type="SMART" id="SM01290"/>
    </source>
</evidence>
<keyword evidence="2" id="KW-0732">Signal</keyword>
<keyword evidence="5" id="KW-1185">Reference proteome</keyword>
<protein>
    <submittedName>
        <fullName evidence="4">PNGase F N-terminal domain-containing protein</fullName>
    </submittedName>
</protein>
<dbReference type="Pfam" id="PF09112">
    <property type="entry name" value="N-glycanase_N"/>
    <property type="match status" value="1"/>
</dbReference>
<dbReference type="Pfam" id="PF22252">
    <property type="entry name" value="PNGase_F-II_N"/>
    <property type="match status" value="1"/>
</dbReference>
<dbReference type="InterPro" id="IPR043022">
    <property type="entry name" value="PngaseF_N_sf"/>
</dbReference>
<evidence type="ECO:0000256" key="2">
    <source>
        <dbReference type="SAM" id="SignalP"/>
    </source>
</evidence>
<dbReference type="InterPro" id="IPR014784">
    <property type="entry name" value="Cu2_ascorb_mOase-like_C"/>
</dbReference>
<dbReference type="InterPro" id="IPR015196">
    <property type="entry name" value="PngaseF_N"/>
</dbReference>